<keyword evidence="1" id="KW-0812">Transmembrane</keyword>
<dbReference type="AlphaFoldDB" id="A0AAD3CFS1"/>
<feature type="transmembrane region" description="Helical" evidence="1">
    <location>
        <begin position="69"/>
        <end position="90"/>
    </location>
</feature>
<gene>
    <name evidence="2" type="ORF">CTEN210_01303</name>
</gene>
<keyword evidence="3" id="KW-1185">Reference proteome</keyword>
<accession>A0AAD3CFS1</accession>
<name>A0AAD3CFS1_9STRA</name>
<proteinExistence type="predicted"/>
<dbReference type="EMBL" id="BLLK01000020">
    <property type="protein sequence ID" value="GFH44829.1"/>
    <property type="molecule type" value="Genomic_DNA"/>
</dbReference>
<keyword evidence="1" id="KW-1133">Transmembrane helix</keyword>
<comment type="caution">
    <text evidence="2">The sequence shown here is derived from an EMBL/GenBank/DDBJ whole genome shotgun (WGS) entry which is preliminary data.</text>
</comment>
<reference evidence="2 3" key="1">
    <citation type="journal article" date="2021" name="Sci. Rep.">
        <title>The genome of the diatom Chaetoceros tenuissimus carries an ancient integrated fragment of an extant virus.</title>
        <authorList>
            <person name="Hongo Y."/>
            <person name="Kimura K."/>
            <person name="Takaki Y."/>
            <person name="Yoshida Y."/>
            <person name="Baba S."/>
            <person name="Kobayashi G."/>
            <person name="Nagasaki K."/>
            <person name="Hano T."/>
            <person name="Tomaru Y."/>
        </authorList>
    </citation>
    <scope>NUCLEOTIDE SEQUENCE [LARGE SCALE GENOMIC DNA]</scope>
    <source>
        <strain evidence="2 3">NIES-3715</strain>
    </source>
</reference>
<organism evidence="2 3">
    <name type="scientific">Chaetoceros tenuissimus</name>
    <dbReference type="NCBI Taxonomy" id="426638"/>
    <lineage>
        <taxon>Eukaryota</taxon>
        <taxon>Sar</taxon>
        <taxon>Stramenopiles</taxon>
        <taxon>Ochrophyta</taxon>
        <taxon>Bacillariophyta</taxon>
        <taxon>Coscinodiscophyceae</taxon>
        <taxon>Chaetocerotophycidae</taxon>
        <taxon>Chaetocerotales</taxon>
        <taxon>Chaetocerotaceae</taxon>
        <taxon>Chaetoceros</taxon>
    </lineage>
</organism>
<protein>
    <submittedName>
        <fullName evidence="2">Uncharacterized protein</fullName>
    </submittedName>
</protein>
<feature type="transmembrane region" description="Helical" evidence="1">
    <location>
        <begin position="12"/>
        <end position="32"/>
    </location>
</feature>
<sequence length="99" mass="10746">MYSTNILKRIALLQVFGASVSLVASSTIVLVSRKKFFVVTEKNKEEDHAGGETDPIVEGNKICTPYRRILIGLSFADILQSVALLVGPFVPPKGTQQSP</sequence>
<keyword evidence="1" id="KW-0472">Membrane</keyword>
<dbReference type="Proteomes" id="UP001054902">
    <property type="component" value="Unassembled WGS sequence"/>
</dbReference>
<evidence type="ECO:0000313" key="2">
    <source>
        <dbReference type="EMBL" id="GFH44829.1"/>
    </source>
</evidence>
<evidence type="ECO:0000313" key="3">
    <source>
        <dbReference type="Proteomes" id="UP001054902"/>
    </source>
</evidence>
<evidence type="ECO:0000256" key="1">
    <source>
        <dbReference type="SAM" id="Phobius"/>
    </source>
</evidence>